<dbReference type="STRING" id="3659.A0A0A0LH69"/>
<evidence type="ECO:0000256" key="1">
    <source>
        <dbReference type="ARBA" id="ARBA00004123"/>
    </source>
</evidence>
<dbReference type="AlphaFoldDB" id="A0A0A0LH69"/>
<dbReference type="InterPro" id="IPR038718">
    <property type="entry name" value="SNF2-like_sf"/>
</dbReference>
<reference evidence="8 9" key="2">
    <citation type="journal article" date="2009" name="PLoS ONE">
        <title>An integrated genetic and cytogenetic map of the cucumber genome.</title>
        <authorList>
            <person name="Ren Y."/>
            <person name="Zhang Z."/>
            <person name="Liu J."/>
            <person name="Staub J.E."/>
            <person name="Han Y."/>
            <person name="Cheng Z."/>
            <person name="Li X."/>
            <person name="Lu J."/>
            <person name="Miao H."/>
            <person name="Kang H."/>
            <person name="Xie B."/>
            <person name="Gu X."/>
            <person name="Wang X."/>
            <person name="Du Y."/>
            <person name="Jin W."/>
            <person name="Huang S."/>
        </authorList>
    </citation>
    <scope>NUCLEOTIDE SEQUENCE [LARGE SCALE GENOMIC DNA]</scope>
    <source>
        <strain evidence="9">cv. 9930</strain>
    </source>
</reference>
<name>A0A0A0LH69_CUCSA</name>
<dbReference type="SUPFAM" id="SSF52540">
    <property type="entry name" value="P-loop containing nucleoside triphosphate hydrolases"/>
    <property type="match status" value="1"/>
</dbReference>
<keyword evidence="4" id="KW-0347">Helicase</keyword>
<dbReference type="PANTHER" id="PTHR45797:SF1">
    <property type="entry name" value="HELICASE ARIP4"/>
    <property type="match status" value="1"/>
</dbReference>
<keyword evidence="3" id="KW-0547">Nucleotide-binding</keyword>
<organism evidence="8 9">
    <name type="scientific">Cucumis sativus</name>
    <name type="common">Cucumber</name>
    <dbReference type="NCBI Taxonomy" id="3659"/>
    <lineage>
        <taxon>Eukaryota</taxon>
        <taxon>Viridiplantae</taxon>
        <taxon>Streptophyta</taxon>
        <taxon>Embryophyta</taxon>
        <taxon>Tracheophyta</taxon>
        <taxon>Spermatophyta</taxon>
        <taxon>Magnoliopsida</taxon>
        <taxon>eudicotyledons</taxon>
        <taxon>Gunneridae</taxon>
        <taxon>Pentapetalae</taxon>
        <taxon>rosids</taxon>
        <taxon>fabids</taxon>
        <taxon>Cucurbitales</taxon>
        <taxon>Cucurbitaceae</taxon>
        <taxon>Benincaseae</taxon>
        <taxon>Cucumis</taxon>
    </lineage>
</organism>
<dbReference type="GO" id="GO:0005524">
    <property type="term" value="F:ATP binding"/>
    <property type="evidence" value="ECO:0007669"/>
    <property type="project" value="UniProtKB-KW"/>
</dbReference>
<keyword evidence="5" id="KW-0067">ATP-binding</keyword>
<dbReference type="Gramene" id="KGN61295">
    <property type="protein sequence ID" value="KGN61295"/>
    <property type="gene ID" value="Csa_2G076020"/>
</dbReference>
<dbReference type="InterPro" id="IPR027417">
    <property type="entry name" value="P-loop_NTPase"/>
</dbReference>
<gene>
    <name evidence="8" type="ORF">Csa_2G076020</name>
</gene>
<keyword evidence="6" id="KW-0238">DNA-binding</keyword>
<comment type="subcellular location">
    <subcellularLocation>
        <location evidence="1">Nucleus</location>
    </subcellularLocation>
</comment>
<evidence type="ECO:0000256" key="4">
    <source>
        <dbReference type="ARBA" id="ARBA00022806"/>
    </source>
</evidence>
<evidence type="ECO:0000256" key="2">
    <source>
        <dbReference type="ARBA" id="ARBA00007025"/>
    </source>
</evidence>
<proteinExistence type="inferred from homology"/>
<evidence type="ECO:0000256" key="7">
    <source>
        <dbReference type="ARBA" id="ARBA00023242"/>
    </source>
</evidence>
<accession>A0A0A0LH69</accession>
<dbReference type="Gene3D" id="3.40.50.10810">
    <property type="entry name" value="Tandem AAA-ATPase domain"/>
    <property type="match status" value="1"/>
</dbReference>
<evidence type="ECO:0000256" key="6">
    <source>
        <dbReference type="ARBA" id="ARBA00023125"/>
    </source>
</evidence>
<comment type="similarity">
    <text evidence="2">Belongs to the SNF2/RAD54 helicase family.</text>
</comment>
<dbReference type="GO" id="GO:0016887">
    <property type="term" value="F:ATP hydrolysis activity"/>
    <property type="evidence" value="ECO:0007669"/>
    <property type="project" value="InterPro"/>
</dbReference>
<dbReference type="EMBL" id="CM002923">
    <property type="protein sequence ID" value="KGN61295.1"/>
    <property type="molecule type" value="Genomic_DNA"/>
</dbReference>
<evidence type="ECO:0000313" key="9">
    <source>
        <dbReference type="Proteomes" id="UP000029981"/>
    </source>
</evidence>
<evidence type="ECO:0000313" key="8">
    <source>
        <dbReference type="EMBL" id="KGN61295.1"/>
    </source>
</evidence>
<dbReference type="InterPro" id="IPR044574">
    <property type="entry name" value="ARIP4-like"/>
</dbReference>
<evidence type="ECO:0008006" key="10">
    <source>
        <dbReference type="Google" id="ProtNLM"/>
    </source>
</evidence>
<dbReference type="GO" id="GO:0005634">
    <property type="term" value="C:nucleus"/>
    <property type="evidence" value="ECO:0007669"/>
    <property type="project" value="UniProtKB-SubCell"/>
</dbReference>
<protein>
    <recommendedName>
        <fullName evidence="10">SNF2 N-terminal domain-containing protein</fullName>
    </recommendedName>
</protein>
<evidence type="ECO:0000256" key="5">
    <source>
        <dbReference type="ARBA" id="ARBA00022840"/>
    </source>
</evidence>
<dbReference type="GO" id="GO:0004386">
    <property type="term" value="F:helicase activity"/>
    <property type="evidence" value="ECO:0007669"/>
    <property type="project" value="UniProtKB-KW"/>
</dbReference>
<reference evidence="8 9" key="1">
    <citation type="journal article" date="2009" name="Nat. Genet.">
        <title>The genome of the cucumber, Cucumis sativus L.</title>
        <authorList>
            <person name="Huang S."/>
            <person name="Li R."/>
            <person name="Zhang Z."/>
            <person name="Li L."/>
            <person name="Gu X."/>
            <person name="Fan W."/>
            <person name="Lucas W.J."/>
            <person name="Wang X."/>
            <person name="Xie B."/>
            <person name="Ni P."/>
            <person name="Ren Y."/>
            <person name="Zhu H."/>
            <person name="Li J."/>
            <person name="Lin K."/>
            <person name="Jin W."/>
            <person name="Fei Z."/>
            <person name="Li G."/>
            <person name="Staub J."/>
            <person name="Kilian A."/>
            <person name="van der Vossen E.A."/>
            <person name="Wu Y."/>
            <person name="Guo J."/>
            <person name="He J."/>
            <person name="Jia Z."/>
            <person name="Ren Y."/>
            <person name="Tian G."/>
            <person name="Lu Y."/>
            <person name="Ruan J."/>
            <person name="Qian W."/>
            <person name="Wang M."/>
            <person name="Huang Q."/>
            <person name="Li B."/>
            <person name="Xuan Z."/>
            <person name="Cao J."/>
            <person name="Asan"/>
            <person name="Wu Z."/>
            <person name="Zhang J."/>
            <person name="Cai Q."/>
            <person name="Bai Y."/>
            <person name="Zhao B."/>
            <person name="Han Y."/>
            <person name="Li Y."/>
            <person name="Li X."/>
            <person name="Wang S."/>
            <person name="Shi Q."/>
            <person name="Liu S."/>
            <person name="Cho W.K."/>
            <person name="Kim J.Y."/>
            <person name="Xu Y."/>
            <person name="Heller-Uszynska K."/>
            <person name="Miao H."/>
            <person name="Cheng Z."/>
            <person name="Zhang S."/>
            <person name="Wu J."/>
            <person name="Yang Y."/>
            <person name="Kang H."/>
            <person name="Li M."/>
            <person name="Liang H."/>
            <person name="Ren X."/>
            <person name="Shi Z."/>
            <person name="Wen M."/>
            <person name="Jian M."/>
            <person name="Yang H."/>
            <person name="Zhang G."/>
            <person name="Yang Z."/>
            <person name="Chen R."/>
            <person name="Liu S."/>
            <person name="Li J."/>
            <person name="Ma L."/>
            <person name="Liu H."/>
            <person name="Zhou Y."/>
            <person name="Zhao J."/>
            <person name="Fang X."/>
            <person name="Li G."/>
            <person name="Fang L."/>
            <person name="Li Y."/>
            <person name="Liu D."/>
            <person name="Zheng H."/>
            <person name="Zhang Y."/>
            <person name="Qin N."/>
            <person name="Li Z."/>
            <person name="Yang G."/>
            <person name="Yang S."/>
            <person name="Bolund L."/>
            <person name="Kristiansen K."/>
            <person name="Zheng H."/>
            <person name="Li S."/>
            <person name="Zhang X."/>
            <person name="Yang H."/>
            <person name="Wang J."/>
            <person name="Sun R."/>
            <person name="Zhang B."/>
            <person name="Jiang S."/>
            <person name="Wang J."/>
            <person name="Du Y."/>
            <person name="Li S."/>
        </authorList>
    </citation>
    <scope>NUCLEOTIDE SEQUENCE [LARGE SCALE GENOMIC DNA]</scope>
    <source>
        <strain evidence="9">cv. 9930</strain>
    </source>
</reference>
<evidence type="ECO:0000256" key="3">
    <source>
        <dbReference type="ARBA" id="ARBA00022741"/>
    </source>
</evidence>
<keyword evidence="7" id="KW-0539">Nucleus</keyword>
<dbReference type="PANTHER" id="PTHR45797">
    <property type="entry name" value="RAD54-LIKE"/>
    <property type="match status" value="1"/>
</dbReference>
<dbReference type="GO" id="GO:0003677">
    <property type="term" value="F:DNA binding"/>
    <property type="evidence" value="ECO:0007669"/>
    <property type="project" value="UniProtKB-KW"/>
</dbReference>
<sequence length="75" mass="8504">MVFLLQISGIRFMWENIIQSIRKVKSGDKGLGCILAHTMGLGKTFQVFVSLSCYRPLFIYMKGGSLISPLYKEDK</sequence>
<dbReference type="Proteomes" id="UP000029981">
    <property type="component" value="Chromosome 2"/>
</dbReference>
<keyword evidence="4" id="KW-0378">Hydrolase</keyword>
<reference evidence="8 9" key="3">
    <citation type="journal article" date="2010" name="BMC Genomics">
        <title>Transcriptome sequencing and comparative analysis of cucumber flowers with different sex types.</title>
        <authorList>
            <person name="Guo S."/>
            <person name="Zheng Y."/>
            <person name="Joung J.G."/>
            <person name="Liu S."/>
            <person name="Zhang Z."/>
            <person name="Crasta O.R."/>
            <person name="Sobral B.W."/>
            <person name="Xu Y."/>
            <person name="Huang S."/>
            <person name="Fei Z."/>
        </authorList>
    </citation>
    <scope>NUCLEOTIDE SEQUENCE [LARGE SCALE GENOMIC DNA]</scope>
    <source>
        <strain evidence="9">cv. 9930</strain>
    </source>
</reference>
<reference evidence="8 9" key="4">
    <citation type="journal article" date="2011" name="BMC Genomics">
        <title>RNA-Seq improves annotation of protein-coding genes in the cucumber genome.</title>
        <authorList>
            <person name="Li Z."/>
            <person name="Zhang Z."/>
            <person name="Yan P."/>
            <person name="Huang S."/>
            <person name="Fei Z."/>
            <person name="Lin K."/>
        </authorList>
    </citation>
    <scope>NUCLEOTIDE SEQUENCE [LARGE SCALE GENOMIC DNA]</scope>
    <source>
        <strain evidence="9">cv. 9930</strain>
    </source>
</reference>
<keyword evidence="9" id="KW-1185">Reference proteome</keyword>